<dbReference type="RefSeq" id="XP_031022390.1">
    <property type="nucleotide sequence ID" value="XM_031171638.1"/>
</dbReference>
<dbReference type="Proteomes" id="UP000319731">
    <property type="component" value="Unassembled WGS sequence"/>
</dbReference>
<dbReference type="PANTHER" id="PTHR24296">
    <property type="entry name" value="CYTOCHROME P450"/>
    <property type="match status" value="1"/>
</dbReference>
<dbReference type="InterPro" id="IPR001128">
    <property type="entry name" value="Cyt_P450"/>
</dbReference>
<feature type="transmembrane region" description="Helical" evidence="7">
    <location>
        <begin position="12"/>
        <end position="30"/>
    </location>
</feature>
<keyword evidence="4 5" id="KW-0408">Iron</keyword>
<dbReference type="InterPro" id="IPR017972">
    <property type="entry name" value="Cyt_P450_CS"/>
</dbReference>
<keyword evidence="6" id="KW-0503">Monooxygenase</keyword>
<evidence type="ECO:0000256" key="4">
    <source>
        <dbReference type="ARBA" id="ARBA00023004"/>
    </source>
</evidence>
<organism evidence="8 9">
    <name type="scientific">Synchytrium microbalum</name>
    <dbReference type="NCBI Taxonomy" id="1806994"/>
    <lineage>
        <taxon>Eukaryota</taxon>
        <taxon>Fungi</taxon>
        <taxon>Fungi incertae sedis</taxon>
        <taxon>Chytridiomycota</taxon>
        <taxon>Chytridiomycota incertae sedis</taxon>
        <taxon>Chytridiomycetes</taxon>
        <taxon>Synchytriales</taxon>
        <taxon>Synchytriaceae</taxon>
        <taxon>Synchytrium</taxon>
    </lineage>
</organism>
<evidence type="ECO:0000256" key="6">
    <source>
        <dbReference type="RuleBase" id="RU000461"/>
    </source>
</evidence>
<keyword evidence="7" id="KW-1133">Transmembrane helix</keyword>
<evidence type="ECO:0008006" key="10">
    <source>
        <dbReference type="Google" id="ProtNLM"/>
    </source>
</evidence>
<dbReference type="GeneID" id="42006935"/>
<gene>
    <name evidence="8" type="ORF">SmJEL517_g05712</name>
</gene>
<dbReference type="GO" id="GO:0006629">
    <property type="term" value="P:lipid metabolic process"/>
    <property type="evidence" value="ECO:0007669"/>
    <property type="project" value="UniProtKB-ARBA"/>
</dbReference>
<comment type="similarity">
    <text evidence="1 6">Belongs to the cytochrome P450 family.</text>
</comment>
<dbReference type="PRINTS" id="PR00385">
    <property type="entry name" value="P450"/>
</dbReference>
<dbReference type="PROSITE" id="PS00086">
    <property type="entry name" value="CYTOCHROME_P450"/>
    <property type="match status" value="1"/>
</dbReference>
<dbReference type="InterPro" id="IPR002401">
    <property type="entry name" value="Cyt_P450_E_grp-I"/>
</dbReference>
<evidence type="ECO:0000256" key="7">
    <source>
        <dbReference type="SAM" id="Phobius"/>
    </source>
</evidence>
<comment type="caution">
    <text evidence="8">The sequence shown here is derived from an EMBL/GenBank/DDBJ whole genome shotgun (WGS) entry which is preliminary data.</text>
</comment>
<evidence type="ECO:0000256" key="1">
    <source>
        <dbReference type="ARBA" id="ARBA00010617"/>
    </source>
</evidence>
<keyword evidence="9" id="KW-1185">Reference proteome</keyword>
<accession>A0A507BJR9</accession>
<dbReference type="SUPFAM" id="SSF48264">
    <property type="entry name" value="Cytochrome P450"/>
    <property type="match status" value="1"/>
</dbReference>
<comment type="cofactor">
    <cofactor evidence="5">
        <name>heme</name>
        <dbReference type="ChEBI" id="CHEBI:30413"/>
    </cofactor>
</comment>
<dbReference type="OrthoDB" id="1470350at2759"/>
<sequence length="533" mass="59656">MTTNKSKSVLPVVAAVSTGLTVSALLGLYLRYRKRAILTRDPAVYGVPVLAGAAPLVGNIPEMVSVSEYQADWLVEKSKEFGDIFAMTVPLQNLLCTFNVADLEAMLKDPYLWQKGPFFRDNLQQFLGHGIFNSDGDAWKNQRKVASNIFNVKNFRDLFSQVFVDESKKLASQIATAHSMGGIVELQDLLLRATMDSFTLIALGKSTDAIDGKGKLDNDGVYVLPRERFMDAFDGANTISADRFNMPFWEIWEYWDGTSAKMNQHLALIEDFAKNVINSKRAKMAEGQKGSDLLDLFMAQGDPETGAPLTDQQLRDITLNFIIAGRDTTAQTLSWTFWRLAQNPRVEKKCREEILLVLGKDGEYTYETFKDLKYTNATFMEALRLHANVHVNSKTASKDTVLPGTNTPIKAGDTVLFSPYVMGRDEKIWGADALEFVPERWIDKNGSLIKPNQFEFPHFNAGPRLCLGMSMAQQEAVVFMSTIIRKFSLELVGDDSPKHWGRWDPDPAKRAGRESIALTLNARNGITFKVHPV</sequence>
<evidence type="ECO:0000256" key="3">
    <source>
        <dbReference type="ARBA" id="ARBA00023002"/>
    </source>
</evidence>
<dbReference type="GO" id="GO:0004497">
    <property type="term" value="F:monooxygenase activity"/>
    <property type="evidence" value="ECO:0007669"/>
    <property type="project" value="UniProtKB-KW"/>
</dbReference>
<protein>
    <recommendedName>
        <fullName evidence="10">Cytochrome P450</fullName>
    </recommendedName>
</protein>
<keyword evidence="7" id="KW-0812">Transmembrane</keyword>
<dbReference type="AlphaFoldDB" id="A0A507BJR9"/>
<dbReference type="GO" id="GO:0016705">
    <property type="term" value="F:oxidoreductase activity, acting on paired donors, with incorporation or reduction of molecular oxygen"/>
    <property type="evidence" value="ECO:0007669"/>
    <property type="project" value="InterPro"/>
</dbReference>
<dbReference type="Pfam" id="PF00067">
    <property type="entry name" value="p450"/>
    <property type="match status" value="1"/>
</dbReference>
<feature type="binding site" description="axial binding residue" evidence="5">
    <location>
        <position position="466"/>
    </location>
    <ligand>
        <name>heme</name>
        <dbReference type="ChEBI" id="CHEBI:30413"/>
    </ligand>
    <ligandPart>
        <name>Fe</name>
        <dbReference type="ChEBI" id="CHEBI:18248"/>
    </ligandPart>
</feature>
<dbReference type="EMBL" id="QEAO01000056">
    <property type="protein sequence ID" value="TPX30810.1"/>
    <property type="molecule type" value="Genomic_DNA"/>
</dbReference>
<keyword evidence="5 6" id="KW-0349">Heme</keyword>
<evidence type="ECO:0000256" key="2">
    <source>
        <dbReference type="ARBA" id="ARBA00022723"/>
    </source>
</evidence>
<reference evidence="8 9" key="1">
    <citation type="journal article" date="2019" name="Sci. Rep.">
        <title>Comparative genomics of chytrid fungi reveal insights into the obligate biotrophic and pathogenic lifestyle of Synchytrium endobioticum.</title>
        <authorList>
            <person name="van de Vossenberg B.T.L.H."/>
            <person name="Warris S."/>
            <person name="Nguyen H.D.T."/>
            <person name="van Gent-Pelzer M.P.E."/>
            <person name="Joly D.L."/>
            <person name="van de Geest H.C."/>
            <person name="Bonants P.J.M."/>
            <person name="Smith D.S."/>
            <person name="Levesque C.A."/>
            <person name="van der Lee T.A.J."/>
        </authorList>
    </citation>
    <scope>NUCLEOTIDE SEQUENCE [LARGE SCALE GENOMIC DNA]</scope>
    <source>
        <strain evidence="8 9">JEL517</strain>
    </source>
</reference>
<keyword evidence="3 6" id="KW-0560">Oxidoreductase</keyword>
<dbReference type="PRINTS" id="PR00463">
    <property type="entry name" value="EP450I"/>
</dbReference>
<dbReference type="STRING" id="1806994.A0A507BJR9"/>
<evidence type="ECO:0000313" key="9">
    <source>
        <dbReference type="Proteomes" id="UP000319731"/>
    </source>
</evidence>
<keyword evidence="2 5" id="KW-0479">Metal-binding</keyword>
<keyword evidence="7" id="KW-0472">Membrane</keyword>
<dbReference type="GO" id="GO:0020037">
    <property type="term" value="F:heme binding"/>
    <property type="evidence" value="ECO:0007669"/>
    <property type="project" value="InterPro"/>
</dbReference>
<name>A0A507BJR9_9FUNG</name>
<dbReference type="GO" id="GO:0005506">
    <property type="term" value="F:iron ion binding"/>
    <property type="evidence" value="ECO:0007669"/>
    <property type="project" value="InterPro"/>
</dbReference>
<dbReference type="InterPro" id="IPR036396">
    <property type="entry name" value="Cyt_P450_sf"/>
</dbReference>
<dbReference type="Gene3D" id="1.10.630.10">
    <property type="entry name" value="Cytochrome P450"/>
    <property type="match status" value="1"/>
</dbReference>
<proteinExistence type="inferred from homology"/>
<evidence type="ECO:0000313" key="8">
    <source>
        <dbReference type="EMBL" id="TPX30810.1"/>
    </source>
</evidence>
<evidence type="ECO:0000256" key="5">
    <source>
        <dbReference type="PIRSR" id="PIRSR602401-1"/>
    </source>
</evidence>